<sequence length="273" mass="28769">MTSVSIRQTPSPLDPWGPRLVDRDDRLVFETMGTVASLAVPAGIDPGLRDRVQGCLADWDARFSLFRPASEGARVDRGELTVAQASGRFRRAFRVAETWRERTDGAFSPYPPSGGLDLAGVVKALAIREAGDLLIDAGATDWCLDVGGDVLVAGSPAPDRGWKAGVCDPSDRQTLVTAHEFGPASGAGAPTLRALATSGTSERGEHIWRSDHELAQVSVLAADIVTADVLATAILARGEELIVPAIERWDADVLAIGVDGRLLASPAFAAPRG</sequence>
<dbReference type="InterPro" id="IPR003374">
    <property type="entry name" value="ApbE-like_sf"/>
</dbReference>
<dbReference type="Proteomes" id="UP000749311">
    <property type="component" value="Unassembled WGS sequence"/>
</dbReference>
<accession>A0ABX0SL81</accession>
<comment type="catalytic activity">
    <reaction evidence="10">
        <text>L-threonyl-[protein] + FAD = FMN-L-threonyl-[protein] + AMP + H(+)</text>
        <dbReference type="Rhea" id="RHEA:36847"/>
        <dbReference type="Rhea" id="RHEA-COMP:11060"/>
        <dbReference type="Rhea" id="RHEA-COMP:11061"/>
        <dbReference type="ChEBI" id="CHEBI:15378"/>
        <dbReference type="ChEBI" id="CHEBI:30013"/>
        <dbReference type="ChEBI" id="CHEBI:57692"/>
        <dbReference type="ChEBI" id="CHEBI:74257"/>
        <dbReference type="ChEBI" id="CHEBI:456215"/>
        <dbReference type="EC" id="2.7.1.180"/>
    </reaction>
</comment>
<organism evidence="11 12">
    <name type="scientific">Brooklawnia cerclae</name>
    <dbReference type="NCBI Taxonomy" id="349934"/>
    <lineage>
        <taxon>Bacteria</taxon>
        <taxon>Bacillati</taxon>
        <taxon>Actinomycetota</taxon>
        <taxon>Actinomycetes</taxon>
        <taxon>Propionibacteriales</taxon>
        <taxon>Propionibacteriaceae</taxon>
        <taxon>Brooklawnia</taxon>
    </lineage>
</organism>
<reference evidence="11 12" key="1">
    <citation type="submission" date="2020-02" db="EMBL/GenBank/DDBJ databases">
        <title>Sequencing the genomes of 1000 actinobacteria strains.</title>
        <authorList>
            <person name="Klenk H.-P."/>
        </authorList>
    </citation>
    <scope>NUCLEOTIDE SEQUENCE [LARGE SCALE GENOMIC DNA]</scope>
    <source>
        <strain evidence="11 12">DSM 19609</strain>
    </source>
</reference>
<name>A0ABX0SL81_9ACTN</name>
<evidence type="ECO:0000256" key="5">
    <source>
        <dbReference type="ARBA" id="ARBA00022679"/>
    </source>
</evidence>
<keyword evidence="6" id="KW-0479">Metal-binding</keyword>
<comment type="cofactor">
    <cofactor evidence="1">
        <name>Mg(2+)</name>
        <dbReference type="ChEBI" id="CHEBI:18420"/>
    </cofactor>
</comment>
<comment type="caution">
    <text evidence="11">The sequence shown here is derived from an EMBL/GenBank/DDBJ whole genome shotgun (WGS) entry which is preliminary data.</text>
</comment>
<evidence type="ECO:0000256" key="10">
    <source>
        <dbReference type="ARBA" id="ARBA00048540"/>
    </source>
</evidence>
<dbReference type="EC" id="2.7.1.180" evidence="2"/>
<keyword evidence="7" id="KW-0274">FAD</keyword>
<evidence type="ECO:0000256" key="8">
    <source>
        <dbReference type="ARBA" id="ARBA00022842"/>
    </source>
</evidence>
<dbReference type="PANTHER" id="PTHR30040">
    <property type="entry name" value="THIAMINE BIOSYNTHESIS LIPOPROTEIN APBE"/>
    <property type="match status" value="1"/>
</dbReference>
<keyword evidence="12" id="KW-1185">Reference proteome</keyword>
<dbReference type="Pfam" id="PF02424">
    <property type="entry name" value="ApbE"/>
    <property type="match status" value="1"/>
</dbReference>
<protein>
    <recommendedName>
        <fullName evidence="3">FAD:protein FMN transferase</fullName>
        <ecNumber evidence="2">2.7.1.180</ecNumber>
    </recommendedName>
    <alternativeName>
        <fullName evidence="9">Flavin transferase</fullName>
    </alternativeName>
</protein>
<evidence type="ECO:0000256" key="7">
    <source>
        <dbReference type="ARBA" id="ARBA00022827"/>
    </source>
</evidence>
<keyword evidence="4" id="KW-0285">Flavoprotein</keyword>
<keyword evidence="8" id="KW-0460">Magnesium</keyword>
<dbReference type="InterPro" id="IPR024932">
    <property type="entry name" value="ApbE"/>
</dbReference>
<evidence type="ECO:0000313" key="11">
    <source>
        <dbReference type="EMBL" id="NIH58073.1"/>
    </source>
</evidence>
<evidence type="ECO:0000313" key="12">
    <source>
        <dbReference type="Proteomes" id="UP000749311"/>
    </source>
</evidence>
<proteinExistence type="predicted"/>
<dbReference type="EMBL" id="JAAMOZ010000002">
    <property type="protein sequence ID" value="NIH58073.1"/>
    <property type="molecule type" value="Genomic_DNA"/>
</dbReference>
<dbReference type="Gene3D" id="3.10.520.10">
    <property type="entry name" value="ApbE-like domains"/>
    <property type="match status" value="2"/>
</dbReference>
<evidence type="ECO:0000256" key="6">
    <source>
        <dbReference type="ARBA" id="ARBA00022723"/>
    </source>
</evidence>
<evidence type="ECO:0000256" key="2">
    <source>
        <dbReference type="ARBA" id="ARBA00011955"/>
    </source>
</evidence>
<evidence type="ECO:0000256" key="9">
    <source>
        <dbReference type="ARBA" id="ARBA00031306"/>
    </source>
</evidence>
<dbReference type="RefSeq" id="WP_208390802.1">
    <property type="nucleotide sequence ID" value="NZ_BAAAOO010000006.1"/>
</dbReference>
<keyword evidence="11" id="KW-0449">Lipoprotein</keyword>
<evidence type="ECO:0000256" key="4">
    <source>
        <dbReference type="ARBA" id="ARBA00022630"/>
    </source>
</evidence>
<evidence type="ECO:0000256" key="3">
    <source>
        <dbReference type="ARBA" id="ARBA00016337"/>
    </source>
</evidence>
<evidence type="ECO:0000256" key="1">
    <source>
        <dbReference type="ARBA" id="ARBA00001946"/>
    </source>
</evidence>
<keyword evidence="5" id="KW-0808">Transferase</keyword>
<dbReference type="SUPFAM" id="SSF143631">
    <property type="entry name" value="ApbE-like"/>
    <property type="match status" value="1"/>
</dbReference>
<dbReference type="PANTHER" id="PTHR30040:SF2">
    <property type="entry name" value="FAD:PROTEIN FMN TRANSFERASE"/>
    <property type="match status" value="1"/>
</dbReference>
<gene>
    <name evidence="11" type="ORF">FB473_002765</name>
</gene>